<dbReference type="AlphaFoldDB" id="A0A1G8Y4Y3"/>
<dbReference type="RefSeq" id="WP_092703819.1">
    <property type="nucleotide sequence ID" value="NZ_FNFC01000013.1"/>
</dbReference>
<dbReference type="OrthoDB" id="165361at2157"/>
<organism evidence="1 2">
    <name type="scientific">Halovenus aranensis</name>
    <dbReference type="NCBI Taxonomy" id="890420"/>
    <lineage>
        <taxon>Archaea</taxon>
        <taxon>Methanobacteriati</taxon>
        <taxon>Methanobacteriota</taxon>
        <taxon>Stenosarchaea group</taxon>
        <taxon>Halobacteria</taxon>
        <taxon>Halobacteriales</taxon>
        <taxon>Haloarculaceae</taxon>
        <taxon>Halovenus</taxon>
    </lineage>
</organism>
<dbReference type="Proteomes" id="UP000198856">
    <property type="component" value="Unassembled WGS sequence"/>
</dbReference>
<proteinExistence type="predicted"/>
<name>A0A1G8Y4Y3_9EURY</name>
<gene>
    <name evidence="1" type="ORF">SAMN05216226_11381</name>
</gene>
<sequence length="171" mass="19232">MTLTANEPSGTVRGELVQVCIDGVMSVYQSRMRNMLNEEGIEKPDPEPDEWYPLADFLHVLTTVERNTGESALAKIGESTPRFLDWTATIDSPHEGLSHLPEMYDAEHRQAAGEYTYEKVDESRAMVTSTTPYPAQWEKGFLEGTAQHFGAEYAHANVDDDGTETTFDVRW</sequence>
<reference evidence="1 2" key="1">
    <citation type="submission" date="2016-10" db="EMBL/GenBank/DDBJ databases">
        <authorList>
            <person name="de Groot N.N."/>
        </authorList>
    </citation>
    <scope>NUCLEOTIDE SEQUENCE [LARGE SCALE GENOMIC DNA]</scope>
    <source>
        <strain evidence="1 2">IBRC-M10015</strain>
    </source>
</reference>
<protein>
    <submittedName>
        <fullName evidence="1">Uncharacterized protein</fullName>
    </submittedName>
</protein>
<dbReference type="EMBL" id="FNFC01000013">
    <property type="protein sequence ID" value="SDJ97841.1"/>
    <property type="molecule type" value="Genomic_DNA"/>
</dbReference>
<keyword evidence="2" id="KW-1185">Reference proteome</keyword>
<accession>A0A1G8Y4Y3</accession>
<evidence type="ECO:0000313" key="1">
    <source>
        <dbReference type="EMBL" id="SDJ97841.1"/>
    </source>
</evidence>
<dbReference type="STRING" id="890420.SAMN05216226_11381"/>
<evidence type="ECO:0000313" key="2">
    <source>
        <dbReference type="Proteomes" id="UP000198856"/>
    </source>
</evidence>